<organism evidence="2 3">
    <name type="scientific">Candidatus Enterovibrio escicola</name>
    <dbReference type="NCBI Taxonomy" id="1927127"/>
    <lineage>
        <taxon>Bacteria</taxon>
        <taxon>Pseudomonadati</taxon>
        <taxon>Pseudomonadota</taxon>
        <taxon>Gammaproteobacteria</taxon>
        <taxon>Vibrionales</taxon>
        <taxon>Vibrionaceae</taxon>
        <taxon>Enterovibrio</taxon>
    </lineage>
</organism>
<dbReference type="EMBL" id="NBYY01000009">
    <property type="protein sequence ID" value="PCS23779.1"/>
    <property type="molecule type" value="Genomic_DNA"/>
</dbReference>
<comment type="caution">
    <text evidence="2">The sequence shown here is derived from an EMBL/GenBank/DDBJ whole genome shotgun (WGS) entry which is preliminary data.</text>
</comment>
<dbReference type="Proteomes" id="UP000219020">
    <property type="component" value="Unassembled WGS sequence"/>
</dbReference>
<dbReference type="AlphaFoldDB" id="A0A2A5T6E6"/>
<evidence type="ECO:0000313" key="3">
    <source>
        <dbReference type="Proteomes" id="UP000219020"/>
    </source>
</evidence>
<proteinExistence type="predicted"/>
<keyword evidence="3" id="KW-1185">Reference proteome</keyword>
<evidence type="ECO:0000256" key="1">
    <source>
        <dbReference type="SAM" id="MobiDB-lite"/>
    </source>
</evidence>
<protein>
    <submittedName>
        <fullName evidence="2">Uncharacterized protein</fullName>
    </submittedName>
</protein>
<evidence type="ECO:0000313" key="2">
    <source>
        <dbReference type="EMBL" id="PCS23779.1"/>
    </source>
</evidence>
<gene>
    <name evidence="2" type="ORF">BTN49_0748</name>
</gene>
<reference evidence="3" key="1">
    <citation type="submission" date="2017-04" db="EMBL/GenBank/DDBJ databases">
        <title>Genome evolution of the luminous symbionts of deep sea anglerfish.</title>
        <authorList>
            <person name="Hendry T.A."/>
        </authorList>
    </citation>
    <scope>NUCLEOTIDE SEQUENCE [LARGE SCALE GENOMIC DNA]</scope>
</reference>
<sequence>MMMEKEKVKHKISNRKQYNPSISKLRVSHLLERRRCH</sequence>
<name>A0A2A5T6E6_9GAMM</name>
<feature type="region of interest" description="Disordered" evidence="1">
    <location>
        <begin position="1"/>
        <end position="21"/>
    </location>
</feature>
<accession>A0A2A5T6E6</accession>